<reference evidence="1 2" key="1">
    <citation type="journal article" date="2013" name="Int. J. Syst. Evol. Microbiol.">
        <title>Aquimarina gracilis sp. nov., isolated from the gut microflora of a mussel, Mytilus coruscus, and emended description of Aquimarina spongiae.</title>
        <authorList>
            <person name="Park S.C."/>
            <person name="Choe H.N."/>
            <person name="Baik K.S."/>
            <person name="Seong C.N."/>
        </authorList>
    </citation>
    <scope>NUCLEOTIDE SEQUENCE [LARGE SCALE GENOMIC DNA]</scope>
    <source>
        <strain evidence="1 2">PSC32</strain>
    </source>
</reference>
<dbReference type="InterPro" id="IPR036388">
    <property type="entry name" value="WH-like_DNA-bd_sf"/>
</dbReference>
<protein>
    <submittedName>
        <fullName evidence="1">Rrf2 family transcriptional regulator</fullName>
    </submittedName>
</protein>
<sequence>MYTDNPSMFSKSCEYGLRAVIFIAQQTTKNNKVSLTTVSEEIDSPQAFTAKVLQQLTKNNIVKSIKGPYGGFVIEDHKMDTKLSEVVSVLDGDSIYTGCGLGLKQCDAKSPCPLHNKFVAIRNDLRNMLENNSLRSLAADMNADLAILKR</sequence>
<evidence type="ECO:0000313" key="2">
    <source>
        <dbReference type="Proteomes" id="UP001327027"/>
    </source>
</evidence>
<dbReference type="SUPFAM" id="SSF46785">
    <property type="entry name" value="Winged helix' DNA-binding domain"/>
    <property type="match status" value="1"/>
</dbReference>
<gene>
    <name evidence="1" type="ORF">U6A24_07405</name>
</gene>
<accession>A0ABU5ZTC4</accession>
<dbReference type="RefSeq" id="WP_324179308.1">
    <property type="nucleotide sequence ID" value="NZ_BAABAW010000008.1"/>
</dbReference>
<dbReference type="Proteomes" id="UP001327027">
    <property type="component" value="Unassembled WGS sequence"/>
</dbReference>
<name>A0ABU5ZTC4_9FLAO</name>
<dbReference type="InterPro" id="IPR036390">
    <property type="entry name" value="WH_DNA-bd_sf"/>
</dbReference>
<keyword evidence="2" id="KW-1185">Reference proteome</keyword>
<dbReference type="PANTHER" id="PTHR33221:SF15">
    <property type="entry name" value="HTH-TYPE TRANSCRIPTIONAL REGULATOR YWGB-RELATED"/>
    <property type="match status" value="1"/>
</dbReference>
<evidence type="ECO:0000313" key="1">
    <source>
        <dbReference type="EMBL" id="MEB3345279.1"/>
    </source>
</evidence>
<dbReference type="NCBIfam" id="TIGR00738">
    <property type="entry name" value="rrf2_super"/>
    <property type="match status" value="1"/>
</dbReference>
<comment type="caution">
    <text evidence="1">The sequence shown here is derived from an EMBL/GenBank/DDBJ whole genome shotgun (WGS) entry which is preliminary data.</text>
</comment>
<dbReference type="Pfam" id="PF02082">
    <property type="entry name" value="Rrf2"/>
    <property type="match status" value="1"/>
</dbReference>
<dbReference type="PANTHER" id="PTHR33221">
    <property type="entry name" value="WINGED HELIX-TURN-HELIX TRANSCRIPTIONAL REGULATOR, RRF2 FAMILY"/>
    <property type="match status" value="1"/>
</dbReference>
<dbReference type="PROSITE" id="PS51197">
    <property type="entry name" value="HTH_RRF2_2"/>
    <property type="match status" value="1"/>
</dbReference>
<organism evidence="1 2">
    <name type="scientific">Aquimarina gracilis</name>
    <dbReference type="NCBI Taxonomy" id="874422"/>
    <lineage>
        <taxon>Bacteria</taxon>
        <taxon>Pseudomonadati</taxon>
        <taxon>Bacteroidota</taxon>
        <taxon>Flavobacteriia</taxon>
        <taxon>Flavobacteriales</taxon>
        <taxon>Flavobacteriaceae</taxon>
        <taxon>Aquimarina</taxon>
    </lineage>
</organism>
<dbReference type="InterPro" id="IPR000944">
    <property type="entry name" value="Tscrpt_reg_Rrf2"/>
</dbReference>
<proteinExistence type="predicted"/>
<dbReference type="EMBL" id="JAYKLX010000003">
    <property type="protein sequence ID" value="MEB3345279.1"/>
    <property type="molecule type" value="Genomic_DNA"/>
</dbReference>
<dbReference type="Gene3D" id="1.10.10.10">
    <property type="entry name" value="Winged helix-like DNA-binding domain superfamily/Winged helix DNA-binding domain"/>
    <property type="match status" value="1"/>
</dbReference>